<protein>
    <submittedName>
        <fullName evidence="1">Uncharacterized protein</fullName>
    </submittedName>
</protein>
<proteinExistence type="predicted"/>
<accession>A0ABD2I422</accession>
<evidence type="ECO:0000313" key="1">
    <source>
        <dbReference type="EMBL" id="KAL3072250.1"/>
    </source>
</evidence>
<dbReference type="Proteomes" id="UP001620626">
    <property type="component" value="Unassembled WGS sequence"/>
</dbReference>
<keyword evidence="2" id="KW-1185">Reference proteome</keyword>
<comment type="caution">
    <text evidence="1">The sequence shown here is derived from an EMBL/GenBank/DDBJ whole genome shotgun (WGS) entry which is preliminary data.</text>
</comment>
<sequence>MPRVEKNFGFGFRVEKNLEFRVRVGITDGEALQIPQIQLPRKVIGFKRIIITYIDHNVIAFLDRLSPLFTSFPLNLAFGTTNECILELIVRNTWQMLGKNIHGIESYACFIHRLRHFVPSFLNDCPPLRFVSVYFEELFTEFPCDDSAAASEGQAVAKWLFTPLQSNVPKVYKCDFVRREQEDWPLKIDAFKAAFANASTPANCIVSIWFRPLFADSVVPFDLINELTQEQFTMKRINNSQRFLLIRCLVRDESKWTKWEEEAVDWHIDEHWNQIHIQINDEDEIGDGLLNATPGPSDQQQK</sequence>
<reference evidence="1 2" key="1">
    <citation type="submission" date="2024-10" db="EMBL/GenBank/DDBJ databases">
        <authorList>
            <person name="Kim D."/>
        </authorList>
    </citation>
    <scope>NUCLEOTIDE SEQUENCE [LARGE SCALE GENOMIC DNA]</scope>
    <source>
        <strain evidence="1">BH-2024</strain>
    </source>
</reference>
<name>A0ABD2I422_9BILA</name>
<gene>
    <name evidence="1" type="ORF">niasHT_039497</name>
</gene>
<evidence type="ECO:0000313" key="2">
    <source>
        <dbReference type="Proteomes" id="UP001620626"/>
    </source>
</evidence>
<organism evidence="1 2">
    <name type="scientific">Heterodera trifolii</name>
    <dbReference type="NCBI Taxonomy" id="157864"/>
    <lineage>
        <taxon>Eukaryota</taxon>
        <taxon>Metazoa</taxon>
        <taxon>Ecdysozoa</taxon>
        <taxon>Nematoda</taxon>
        <taxon>Chromadorea</taxon>
        <taxon>Rhabditida</taxon>
        <taxon>Tylenchina</taxon>
        <taxon>Tylenchomorpha</taxon>
        <taxon>Tylenchoidea</taxon>
        <taxon>Heteroderidae</taxon>
        <taxon>Heteroderinae</taxon>
        <taxon>Heterodera</taxon>
    </lineage>
</organism>
<dbReference type="AlphaFoldDB" id="A0ABD2I422"/>
<dbReference type="EMBL" id="JBICBT010001336">
    <property type="protein sequence ID" value="KAL3072250.1"/>
    <property type="molecule type" value="Genomic_DNA"/>
</dbReference>